<keyword evidence="2" id="KW-1185">Reference proteome</keyword>
<dbReference type="Proteomes" id="UP001333110">
    <property type="component" value="Unassembled WGS sequence"/>
</dbReference>
<name>A0AAN7NYA2_MYCAM</name>
<evidence type="ECO:0000313" key="2">
    <source>
        <dbReference type="Proteomes" id="UP001333110"/>
    </source>
</evidence>
<sequence>MGAEGAGRYHSTLNNVFMKGKSCLTSLTAFYNETTGLVDEGKAVDSVHLYFSKAFDTVSANILIDKLKKCGLVGGVVDRPLAAIDLINVYKGEDQRQWAQTKTQEIPFKHMKKLFYHEGGETLQKVAQRGCGVSILEDIQNWTKHSPEQPALADPALSKGLDEMFSRGPFNHPMTMIRELENLTYEERLNELCLFSLGKTRLRGYLTTHFIKSLKHRYREGGNAPFTRMHSDRTRGNRHKLLRGNAVWLYEKTCTL</sequence>
<evidence type="ECO:0008006" key="3">
    <source>
        <dbReference type="Google" id="ProtNLM"/>
    </source>
</evidence>
<organism evidence="1 2">
    <name type="scientific">Mycteria americana</name>
    <name type="common">Wood stork</name>
    <dbReference type="NCBI Taxonomy" id="33587"/>
    <lineage>
        <taxon>Eukaryota</taxon>
        <taxon>Metazoa</taxon>
        <taxon>Chordata</taxon>
        <taxon>Craniata</taxon>
        <taxon>Vertebrata</taxon>
        <taxon>Euteleostomi</taxon>
        <taxon>Archelosauria</taxon>
        <taxon>Archosauria</taxon>
        <taxon>Dinosauria</taxon>
        <taxon>Saurischia</taxon>
        <taxon>Theropoda</taxon>
        <taxon>Coelurosauria</taxon>
        <taxon>Aves</taxon>
        <taxon>Neognathae</taxon>
        <taxon>Neoaves</taxon>
        <taxon>Aequornithes</taxon>
        <taxon>Ciconiiformes</taxon>
        <taxon>Ciconiidae</taxon>
        <taxon>Mycteria</taxon>
    </lineage>
</organism>
<accession>A0AAN7NYA2</accession>
<evidence type="ECO:0000313" key="1">
    <source>
        <dbReference type="EMBL" id="KAK4832344.1"/>
    </source>
</evidence>
<comment type="caution">
    <text evidence="1">The sequence shown here is derived from an EMBL/GenBank/DDBJ whole genome shotgun (WGS) entry which is preliminary data.</text>
</comment>
<protein>
    <recommendedName>
        <fullName evidence="3">Reverse transcriptase domain-containing protein</fullName>
    </recommendedName>
</protein>
<proteinExistence type="predicted"/>
<reference evidence="1 2" key="1">
    <citation type="journal article" date="2023" name="J. Hered.">
        <title>Chromosome-level genome of the wood stork (Mycteria americana) provides insight into avian chromosome evolution.</title>
        <authorList>
            <person name="Flamio R. Jr."/>
            <person name="Ramstad K.M."/>
        </authorList>
    </citation>
    <scope>NUCLEOTIDE SEQUENCE [LARGE SCALE GENOMIC DNA]</scope>
    <source>
        <strain evidence="1">JAX WOST 10</strain>
    </source>
</reference>
<dbReference type="EMBL" id="JAUNZN010000001">
    <property type="protein sequence ID" value="KAK4832344.1"/>
    <property type="molecule type" value="Genomic_DNA"/>
</dbReference>
<gene>
    <name evidence="1" type="ORF">QYF61_021873</name>
</gene>
<dbReference type="AlphaFoldDB" id="A0AAN7NYA2"/>